<proteinExistence type="predicted"/>
<sequence length="183" mass="20719">MNDYIKAFIPFLRSGDRVLIKAEGMIISWETIEENEGTYTYQDEAGTWIIGHHNIGRIIPNNCDEYEAQAVNRLAAEVGRVLPEDEIGLWPQALHRLSQHMFLLDRVDSIELFPQEIRGIAIRIAIEFHQGVIDAWTEHEALLGQSVTSSQRYGRAVSTQRELDAVAMLRRKLLVPVGGGQQP</sequence>
<accession>A0A0C2UBG5</accession>
<keyword evidence="2" id="KW-1185">Reference proteome</keyword>
<dbReference type="RefSeq" id="WP_041041171.1">
    <property type="nucleotide sequence ID" value="NZ_JXSL01000027.1"/>
</dbReference>
<evidence type="ECO:0000313" key="2">
    <source>
        <dbReference type="Proteomes" id="UP000031971"/>
    </source>
</evidence>
<name>A0A0C2UBG5_PARME</name>
<comment type="caution">
    <text evidence="1">The sequence shown here is derived from an EMBL/GenBank/DDBJ whole genome shotgun (WGS) entry which is preliminary data.</text>
</comment>
<organism evidence="1 2">
    <name type="scientific">Paramagnetospirillum magnetotacticum MS-1</name>
    <dbReference type="NCBI Taxonomy" id="272627"/>
    <lineage>
        <taxon>Bacteria</taxon>
        <taxon>Pseudomonadati</taxon>
        <taxon>Pseudomonadota</taxon>
        <taxon>Alphaproteobacteria</taxon>
        <taxon>Rhodospirillales</taxon>
        <taxon>Magnetospirillaceae</taxon>
        <taxon>Paramagnetospirillum</taxon>
    </lineage>
</organism>
<reference evidence="1 2" key="1">
    <citation type="submission" date="2015-01" db="EMBL/GenBank/DDBJ databases">
        <title>Genome Sequence of Magnetospirillum magnetotacticum Strain MS-1.</title>
        <authorList>
            <person name="Marinov G.K."/>
            <person name="Smalley M.D."/>
            <person name="DeSalvo G."/>
        </authorList>
    </citation>
    <scope>NUCLEOTIDE SEQUENCE [LARGE SCALE GENOMIC DNA]</scope>
    <source>
        <strain evidence="1 2">MS-1</strain>
    </source>
</reference>
<dbReference type="AlphaFoldDB" id="A0A0C2UBG5"/>
<dbReference type="Proteomes" id="UP000031971">
    <property type="component" value="Unassembled WGS sequence"/>
</dbReference>
<protein>
    <submittedName>
        <fullName evidence="1">Uncharacterized protein</fullName>
    </submittedName>
</protein>
<evidence type="ECO:0000313" key="1">
    <source>
        <dbReference type="EMBL" id="KIL98837.1"/>
    </source>
</evidence>
<gene>
    <name evidence="1" type="ORF">CCC_02287</name>
</gene>
<dbReference type="EMBL" id="JXSL01000027">
    <property type="protein sequence ID" value="KIL98837.1"/>
    <property type="molecule type" value="Genomic_DNA"/>
</dbReference>
<dbReference type="STRING" id="272627.CCC_02287"/>